<dbReference type="Proteomes" id="UP001589867">
    <property type="component" value="Unassembled WGS sequence"/>
</dbReference>
<reference evidence="3 4" key="1">
    <citation type="submission" date="2024-09" db="EMBL/GenBank/DDBJ databases">
        <authorList>
            <person name="Sun Q."/>
            <person name="Mori K."/>
        </authorList>
    </citation>
    <scope>NUCLEOTIDE SEQUENCE [LARGE SCALE GENOMIC DNA]</scope>
    <source>
        <strain evidence="3 4">TBRC 3947</strain>
    </source>
</reference>
<dbReference type="Pfam" id="PF00931">
    <property type="entry name" value="NB-ARC"/>
    <property type="match status" value="1"/>
</dbReference>
<dbReference type="InterPro" id="IPR053137">
    <property type="entry name" value="NLR-like"/>
</dbReference>
<accession>A0ABV6M355</accession>
<protein>
    <submittedName>
        <fullName evidence="3">FxSxx-COOH system tetratricopeptide repeat protein</fullName>
    </submittedName>
</protein>
<dbReference type="RefSeq" id="WP_377251275.1">
    <property type="nucleotide sequence ID" value="NZ_JBHLUH010000021.1"/>
</dbReference>
<evidence type="ECO:0000256" key="1">
    <source>
        <dbReference type="SAM" id="MobiDB-lite"/>
    </source>
</evidence>
<feature type="region of interest" description="Disordered" evidence="1">
    <location>
        <begin position="1"/>
        <end position="22"/>
    </location>
</feature>
<dbReference type="Pfam" id="PF13424">
    <property type="entry name" value="TPR_12"/>
    <property type="match status" value="2"/>
</dbReference>
<comment type="caution">
    <text evidence="3">The sequence shown here is derived from an EMBL/GenBank/DDBJ whole genome shotgun (WGS) entry which is preliminary data.</text>
</comment>
<evidence type="ECO:0000313" key="3">
    <source>
        <dbReference type="EMBL" id="MFC0528939.1"/>
    </source>
</evidence>
<feature type="domain" description="NB-ARC" evidence="2">
    <location>
        <begin position="62"/>
        <end position="192"/>
    </location>
</feature>
<keyword evidence="4" id="KW-1185">Reference proteome</keyword>
<dbReference type="SUPFAM" id="SSF52540">
    <property type="entry name" value="P-loop containing nucleoside triphosphate hydrolases"/>
    <property type="match status" value="1"/>
</dbReference>
<gene>
    <name evidence="3" type="primary">fxsT</name>
    <name evidence="3" type="ORF">ACFFIA_14855</name>
</gene>
<dbReference type="NCBIfam" id="NF040586">
    <property type="entry name" value="FxSxx_TPR"/>
    <property type="match status" value="1"/>
</dbReference>
<proteinExistence type="predicted"/>
<dbReference type="EMBL" id="JBHLUH010000021">
    <property type="protein sequence ID" value="MFC0528939.1"/>
    <property type="molecule type" value="Genomic_DNA"/>
</dbReference>
<dbReference type="InterPro" id="IPR011990">
    <property type="entry name" value="TPR-like_helical_dom_sf"/>
</dbReference>
<feature type="compositionally biased region" description="Basic and acidic residues" evidence="1">
    <location>
        <begin position="11"/>
        <end position="22"/>
    </location>
</feature>
<name>A0ABV6M355_9ACTN</name>
<dbReference type="SUPFAM" id="SSF48452">
    <property type="entry name" value="TPR-like"/>
    <property type="match status" value="2"/>
</dbReference>
<organism evidence="3 4">
    <name type="scientific">Phytohabitans kaempferiae</name>
    <dbReference type="NCBI Taxonomy" id="1620943"/>
    <lineage>
        <taxon>Bacteria</taxon>
        <taxon>Bacillati</taxon>
        <taxon>Actinomycetota</taxon>
        <taxon>Actinomycetes</taxon>
        <taxon>Micromonosporales</taxon>
        <taxon>Micromonosporaceae</taxon>
    </lineage>
</organism>
<dbReference type="PANTHER" id="PTHR46082">
    <property type="entry name" value="ATP/GTP-BINDING PROTEIN-RELATED"/>
    <property type="match status" value="1"/>
</dbReference>
<dbReference type="PANTHER" id="PTHR46082:SF6">
    <property type="entry name" value="AAA+ ATPASE DOMAIN-CONTAINING PROTEIN-RELATED"/>
    <property type="match status" value="1"/>
</dbReference>
<evidence type="ECO:0000259" key="2">
    <source>
        <dbReference type="Pfam" id="PF00931"/>
    </source>
</evidence>
<dbReference type="InterPro" id="IPR027417">
    <property type="entry name" value="P-loop_NTPase"/>
</dbReference>
<dbReference type="Gene3D" id="1.25.40.10">
    <property type="entry name" value="Tetratricopeptide repeat domain"/>
    <property type="match status" value="3"/>
</dbReference>
<dbReference type="Gene3D" id="3.40.50.300">
    <property type="entry name" value="P-loop containing nucleotide triphosphate hydrolases"/>
    <property type="match status" value="1"/>
</dbReference>
<evidence type="ECO:0000313" key="4">
    <source>
        <dbReference type="Proteomes" id="UP001589867"/>
    </source>
</evidence>
<dbReference type="Pfam" id="PF13374">
    <property type="entry name" value="TPR_10"/>
    <property type="match status" value="1"/>
</dbReference>
<sequence length="850" mass="93830">MTGRSVSALHEPAREPDPGREPLRIWGGVPLRNPAFTGRESLLLTLQRALERRAKASVLPHALHGMGGVGKTALAVEFAYRYADRYDLVWWIPAEHQSLVLQSLYQLGRHFDTPDTADLQQAANLVLEKLAGSDLRWLLIYDNANEPEDIARLMPSGGGHVILTSRNPTWSDVWDPIEVDVFDRPESIELVRKRSETVSAEDADRLADRLGDLPLALDQAASCQAVTGMPVGEYLSELEQHVRELSGTRPPTYRTTIAALVRLALRRLRSDAPAVAELLEMFAYLGAEPISGGLLRRGRDARVSPALGQALRDEVAWRRATRELRRYGLAKVDADQRIQVHRLFQGVLRDELTEEAAQRGRANVQHLLASANPGDPGDMATWPVHRDIGPHVLPAGLMEAELLDARRVVLDQIRFLYLSGDLEGSQRLGEAAVAAWSKVESTPGLGPNGELTLTAKRRLATALRSLGFNDRARVLSEETLRLLLESPEFGPDHEHTLLTADEVAPNLRIAGLFREALDLDGDNLERHRRRYGDEDDETLKARQNLAVNLRMLSDFAGAHDIDTAVVRTWQQMVSENDNRLLFAQTNLARDLYGLGRYDEALEILQRVLPPYRQQLGPQHPHVLLAGRTLAITLRKVGRYTDALTVAADHHRDSESRYRPEHEHALAAAMTYANTLRVTGELESAEAIATESIDRYLRLFGETHPLSLSAAVNHAIILRGLGEWARARELGERTYAQMTGTLGAGHGYTLSAANNHANDLALAGETEAARRLSAQTFEISREARGGRHPYTLWCGVNAALDAIVAGETEYGEALRDETLAALAGVLGADHPEVIAAGEGRRVECDLEPPPT</sequence>
<dbReference type="InterPro" id="IPR002182">
    <property type="entry name" value="NB-ARC"/>
</dbReference>